<reference evidence="8" key="1">
    <citation type="journal article" date="2009" name="BMC Bioinformatics">
        <title>The Mycoplasma conjunctivae genome sequencing, annotation and analysis.</title>
        <authorList>
            <person name="Calderon-Copete S.P."/>
            <person name="Wigger G."/>
            <person name="Wunderlin C."/>
            <person name="Schmidheini T."/>
            <person name="Frey J."/>
            <person name="Quail M.A."/>
            <person name="Falquet L."/>
        </authorList>
    </citation>
    <scope>NUCLEOTIDE SEQUENCE [LARGE SCALE GENOMIC DNA]</scope>
    <source>
        <strain evidence="8">ATCC 25834 / NCTC 10147 / HRC/581</strain>
    </source>
</reference>
<feature type="transmembrane region" description="Helical" evidence="6">
    <location>
        <begin position="191"/>
        <end position="210"/>
    </location>
</feature>
<dbReference type="EMBL" id="FM864216">
    <property type="protein sequence ID" value="CAT05388.1"/>
    <property type="molecule type" value="Genomic_DNA"/>
</dbReference>
<evidence type="ECO:0000256" key="4">
    <source>
        <dbReference type="ARBA" id="ARBA00022989"/>
    </source>
</evidence>
<feature type="transmembrane region" description="Helical" evidence="6">
    <location>
        <begin position="33"/>
        <end position="51"/>
    </location>
</feature>
<feature type="transmembrane region" description="Helical" evidence="6">
    <location>
        <begin position="63"/>
        <end position="86"/>
    </location>
</feature>
<feature type="transmembrane region" description="Helical" evidence="6">
    <location>
        <begin position="141"/>
        <end position="160"/>
    </location>
</feature>
<evidence type="ECO:0000256" key="3">
    <source>
        <dbReference type="ARBA" id="ARBA00022692"/>
    </source>
</evidence>
<keyword evidence="3 6" id="KW-0812">Transmembrane</keyword>
<feature type="transmembrane region" description="Helical" evidence="6">
    <location>
        <begin position="216"/>
        <end position="234"/>
    </location>
</feature>
<protein>
    <submittedName>
        <fullName evidence="7">Sugar ABC transporter permease protein</fullName>
    </submittedName>
</protein>
<dbReference type="AlphaFoldDB" id="C5J7C5"/>
<dbReference type="Proteomes" id="UP000001491">
    <property type="component" value="Chromosome"/>
</dbReference>
<evidence type="ECO:0000256" key="2">
    <source>
        <dbReference type="ARBA" id="ARBA00022475"/>
    </source>
</evidence>
<keyword evidence="4 6" id="KW-1133">Transmembrane helix</keyword>
<evidence type="ECO:0000256" key="5">
    <source>
        <dbReference type="ARBA" id="ARBA00023136"/>
    </source>
</evidence>
<dbReference type="GO" id="GO:0005886">
    <property type="term" value="C:plasma membrane"/>
    <property type="evidence" value="ECO:0007669"/>
    <property type="project" value="UniProtKB-SubCell"/>
</dbReference>
<dbReference type="PANTHER" id="PTHR43370:SF1">
    <property type="entry name" value="GUANOSINE ABC TRANSPORTER PERMEASE PROTEIN NUPQ"/>
    <property type="match status" value="1"/>
</dbReference>
<keyword evidence="5 6" id="KW-0472">Membrane</keyword>
<gene>
    <name evidence="7" type="ordered locus">MCJ_007020</name>
</gene>
<evidence type="ECO:0000313" key="8">
    <source>
        <dbReference type="Proteomes" id="UP000001491"/>
    </source>
</evidence>
<dbReference type="InterPro" id="IPR001851">
    <property type="entry name" value="ABC_transp_permease"/>
</dbReference>
<dbReference type="KEGG" id="mco:MCJ_007020"/>
<dbReference type="PANTHER" id="PTHR43370">
    <property type="entry name" value="SUGAR ABC TRANSPORTER INTEGRAL MEMBRANE PROTEIN-RELATED"/>
    <property type="match status" value="1"/>
</dbReference>
<dbReference type="CDD" id="cd06580">
    <property type="entry name" value="TM_PBP1_transp_TpRbsC_like"/>
    <property type="match status" value="1"/>
</dbReference>
<feature type="transmembrane region" description="Helical" evidence="6">
    <location>
        <begin position="241"/>
        <end position="265"/>
    </location>
</feature>
<comment type="subcellular location">
    <subcellularLocation>
        <location evidence="1">Cell membrane</location>
        <topology evidence="1">Multi-pass membrane protein</topology>
    </subcellularLocation>
</comment>
<dbReference type="eggNOG" id="COG1079">
    <property type="taxonomic scope" value="Bacteria"/>
</dbReference>
<feature type="transmembrane region" description="Helical" evidence="6">
    <location>
        <begin position="271"/>
        <end position="289"/>
    </location>
</feature>
<feature type="transmembrane region" description="Helical" evidence="6">
    <location>
        <begin position="93"/>
        <end position="114"/>
    </location>
</feature>
<dbReference type="Pfam" id="PF02653">
    <property type="entry name" value="BPD_transp_2"/>
    <property type="match status" value="1"/>
</dbReference>
<proteinExistence type="predicted"/>
<dbReference type="GO" id="GO:0022857">
    <property type="term" value="F:transmembrane transporter activity"/>
    <property type="evidence" value="ECO:0007669"/>
    <property type="project" value="InterPro"/>
</dbReference>
<sequence length="309" mass="33630">MVIIPIITYFIVFFCVLLIGAFAGFFSEKSGTVNIAIDGMMIIGATFYGLLGQQIQNPSMWMQLFLLPFSATLTALFAVLHGFITIKLKGNHIISGVAMNLLAVAISVIFIKIFGVNQQKFNSPVNELTVGADIQNDWTNIISFKLFLTLAMIVVIYIVFKKSRWGLHFAAVGENPHAAAAAGINVNKIKWIGVLISGFIAGLAGGIYFQYATSTFVGNVGGLGFLSLIILIMGRWKTLPIVGAALLFSFLYSLSINIGTGTGVFEALRDYSNIIYISPYLITLIVLAISSKRDFAPKFLGIPYDKSLK</sequence>
<keyword evidence="8" id="KW-1185">Reference proteome</keyword>
<evidence type="ECO:0000256" key="1">
    <source>
        <dbReference type="ARBA" id="ARBA00004651"/>
    </source>
</evidence>
<evidence type="ECO:0000256" key="6">
    <source>
        <dbReference type="SAM" id="Phobius"/>
    </source>
</evidence>
<organism evidence="7 8">
    <name type="scientific">Mesomycoplasma conjunctivae (strain ATCC 25834 / NCTC 10147 / HRC/581)</name>
    <name type="common">Mycoplasma conjunctivae</name>
    <dbReference type="NCBI Taxonomy" id="572263"/>
    <lineage>
        <taxon>Bacteria</taxon>
        <taxon>Bacillati</taxon>
        <taxon>Mycoplasmatota</taxon>
        <taxon>Mycoplasmoidales</taxon>
        <taxon>Metamycoplasmataceae</taxon>
        <taxon>Mesomycoplasma</taxon>
    </lineage>
</organism>
<feature type="transmembrane region" description="Helical" evidence="6">
    <location>
        <begin position="6"/>
        <end position="26"/>
    </location>
</feature>
<keyword evidence="2" id="KW-1003">Cell membrane</keyword>
<dbReference type="HOGENOM" id="CLU_040769_1_2_14"/>
<evidence type="ECO:0000313" key="7">
    <source>
        <dbReference type="EMBL" id="CAT05388.1"/>
    </source>
</evidence>
<name>C5J7C5_MESCH</name>
<accession>C5J7C5</accession>